<dbReference type="Gene3D" id="2.60.40.10">
    <property type="entry name" value="Immunoglobulins"/>
    <property type="match status" value="2"/>
</dbReference>
<dbReference type="Pfam" id="PF18911">
    <property type="entry name" value="PKD_4"/>
    <property type="match status" value="1"/>
</dbReference>
<dbReference type="NCBIfam" id="TIGR04183">
    <property type="entry name" value="Por_Secre_tail"/>
    <property type="match status" value="1"/>
</dbReference>
<dbReference type="EMBL" id="JBHULE010000018">
    <property type="protein sequence ID" value="MFD2562678.1"/>
    <property type="molecule type" value="Genomic_DNA"/>
</dbReference>
<dbReference type="PROSITE" id="PS50093">
    <property type="entry name" value="PKD"/>
    <property type="match status" value="1"/>
</dbReference>
<dbReference type="SUPFAM" id="SSF49299">
    <property type="entry name" value="PKD domain"/>
    <property type="match status" value="1"/>
</dbReference>
<gene>
    <name evidence="3" type="ORF">ACFSR1_08340</name>
</gene>
<dbReference type="InterPro" id="IPR022409">
    <property type="entry name" value="PKD/Chitinase_dom"/>
</dbReference>
<dbReference type="Gene3D" id="2.60.120.380">
    <property type="match status" value="1"/>
</dbReference>
<dbReference type="Pfam" id="PF18962">
    <property type="entry name" value="Por_Secre_tail"/>
    <property type="match status" value="1"/>
</dbReference>
<protein>
    <submittedName>
        <fullName evidence="3">PKD domain-containing protein</fullName>
    </submittedName>
</protein>
<name>A0ABW5LFZ6_9FLAO</name>
<reference evidence="4" key="1">
    <citation type="journal article" date="2019" name="Int. J. Syst. Evol. Microbiol.">
        <title>The Global Catalogue of Microorganisms (GCM) 10K type strain sequencing project: providing services to taxonomists for standard genome sequencing and annotation.</title>
        <authorList>
            <consortium name="The Broad Institute Genomics Platform"/>
            <consortium name="The Broad Institute Genome Sequencing Center for Infectious Disease"/>
            <person name="Wu L."/>
            <person name="Ma J."/>
        </authorList>
    </citation>
    <scope>NUCLEOTIDE SEQUENCE [LARGE SCALE GENOMIC DNA]</scope>
    <source>
        <strain evidence="4">KCTC 52274</strain>
    </source>
</reference>
<dbReference type="InterPro" id="IPR013783">
    <property type="entry name" value="Ig-like_fold"/>
</dbReference>
<dbReference type="InterPro" id="IPR000601">
    <property type="entry name" value="PKD_dom"/>
</dbReference>
<dbReference type="CDD" id="cd00146">
    <property type="entry name" value="PKD"/>
    <property type="match status" value="1"/>
</dbReference>
<accession>A0ABW5LFZ6</accession>
<evidence type="ECO:0000313" key="3">
    <source>
        <dbReference type="EMBL" id="MFD2562678.1"/>
    </source>
</evidence>
<dbReference type="InterPro" id="IPR035986">
    <property type="entry name" value="PKD_dom_sf"/>
</dbReference>
<dbReference type="InterPro" id="IPR044023">
    <property type="entry name" value="Ig_7"/>
</dbReference>
<dbReference type="InterPro" id="IPR026444">
    <property type="entry name" value="Secre_tail"/>
</dbReference>
<dbReference type="SUPFAM" id="SSF55486">
    <property type="entry name" value="Metalloproteases ('zincins'), catalytic domain"/>
    <property type="match status" value="1"/>
</dbReference>
<keyword evidence="1" id="KW-0732">Signal</keyword>
<organism evidence="3 4">
    <name type="scientific">Aquimarina rubra</name>
    <dbReference type="NCBI Taxonomy" id="1920033"/>
    <lineage>
        <taxon>Bacteria</taxon>
        <taxon>Pseudomonadati</taxon>
        <taxon>Bacteroidota</taxon>
        <taxon>Flavobacteriia</taxon>
        <taxon>Flavobacteriales</taxon>
        <taxon>Flavobacteriaceae</taxon>
        <taxon>Aquimarina</taxon>
    </lineage>
</organism>
<dbReference type="Proteomes" id="UP001597319">
    <property type="component" value="Unassembled WGS sequence"/>
</dbReference>
<proteinExistence type="predicted"/>
<dbReference type="Pfam" id="PF19081">
    <property type="entry name" value="Ig_7"/>
    <property type="match status" value="1"/>
</dbReference>
<comment type="caution">
    <text evidence="3">The sequence shown here is derived from an EMBL/GenBank/DDBJ whole genome shotgun (WGS) entry which is preliminary data.</text>
</comment>
<evidence type="ECO:0000313" key="4">
    <source>
        <dbReference type="Proteomes" id="UP001597319"/>
    </source>
</evidence>
<evidence type="ECO:0000256" key="1">
    <source>
        <dbReference type="ARBA" id="ARBA00022729"/>
    </source>
</evidence>
<sequence length="792" mass="87809">MIKIYFKRIILLLIMISNVFIHAQDKTPIRIAESSDSFIQNLTSNKTQGLSLTISKKQPLLLHIKVQKESEKKTTLIGTINNEKLSSFTLHKTENQIEGNLVLREQKTAYQIFTDDLGQVYIKEVDINSLVCIDFEKVEEESDDDTNENEVFSKMAPQLESLPGAPGIIYLDFDGEVVSGTSWVSGGTINAQSPNFSDQKIIAIWEIMAEDFRAFNLNITTRRDLYDAAPQNRRMMCIFTPTKDAAPDAGGVAYLGSFSSTRTDNPCWVYNLSTRAAGETGSHEVGHTLWLSHDGRPGEIYYRGHDQWSPIMGWSASKPIGHWSKGEYDNANEQEDDIQIIAGTQNGVGFRDDDHKDIITEATPILVDTDGNVSSDQNYGFIHNRDDKDVFSFVIETGNVSFDFEPNPDHPNLNIQARILNGIGEEIAVSDPSGLSASIDLDLTFGTYFIEIDGVGEGNLSNGYSDYSSIGNYFISGKYIPGDNNQPPIANFEAATNCATVTFNSTTINNVNTYLWDFGDGITSSEQNPTHTYANSGTYSVSLTTSNSAGQDTRQRDDYISINIPEQPVGEDQRICIGESTSLTVTGNSNFEWYDSPTGGDVLYTGATFEAPELQSSRTYYVAGSFDNCTTNNRTAINIIVEENPQPPVITIPDTKNLSVDATYAQYQWYLDGEVIADGNDSQYTPDQIGEYRVEVFNETGCNAFSEVFSVDLSQLNLSQGTRFFNYYPNPTRDILRIEGLTVNQKDIRIVNTSGQIIIESNVTSEIDLGKLSSGLYIILIDNKSIGKFVKI</sequence>
<dbReference type="SMART" id="SM00089">
    <property type="entry name" value="PKD"/>
    <property type="match status" value="1"/>
</dbReference>
<dbReference type="RefSeq" id="WP_378291478.1">
    <property type="nucleotide sequence ID" value="NZ_JBHULE010000018.1"/>
</dbReference>
<evidence type="ECO:0000259" key="2">
    <source>
        <dbReference type="PROSITE" id="PS50093"/>
    </source>
</evidence>
<feature type="domain" description="PKD" evidence="2">
    <location>
        <begin position="484"/>
        <end position="550"/>
    </location>
</feature>
<keyword evidence="4" id="KW-1185">Reference proteome</keyword>